<protein>
    <submittedName>
        <fullName evidence="1">Uncharacterized protein</fullName>
    </submittedName>
</protein>
<organism evidence="1 2">
    <name type="scientific">Clostridium symbiosum (strain WAL-14163)</name>
    <dbReference type="NCBI Taxonomy" id="742740"/>
    <lineage>
        <taxon>Bacteria</taxon>
        <taxon>Bacillati</taxon>
        <taxon>Bacillota</taxon>
        <taxon>Clostridia</taxon>
        <taxon>Lachnospirales</taxon>
        <taxon>Lachnospiraceae</taxon>
        <taxon>Otoolea</taxon>
    </lineage>
</organism>
<keyword evidence="2" id="KW-1185">Reference proteome</keyword>
<dbReference type="Proteomes" id="UP000002970">
    <property type="component" value="Unassembled WGS sequence"/>
</dbReference>
<reference evidence="1 2" key="1">
    <citation type="submission" date="2010-12" db="EMBL/GenBank/DDBJ databases">
        <title>The Genome Sequence of Clostridium symbiosum strain WAL-14163.</title>
        <authorList>
            <person name="Earl A."/>
            <person name="Ward D."/>
            <person name="Feldgarden M."/>
            <person name="Gevers D."/>
            <person name="Finegold S.M."/>
            <person name="Summanen P.H."/>
            <person name="Molitoris D.R."/>
            <person name="Vaisanen M.L."/>
            <person name="Daigneault M."/>
            <person name="Young S.K."/>
            <person name="Zeng Q."/>
            <person name="Gargeya S."/>
            <person name="Fitzgerald M."/>
            <person name="Haas B."/>
            <person name="Abouelleil A."/>
            <person name="Alvarado L."/>
            <person name="Arachchi H.M."/>
            <person name="Berlin A."/>
            <person name="Brown A."/>
            <person name="Chapman S.B."/>
            <person name="Chen Z."/>
            <person name="Dunbar C."/>
            <person name="Freedman E."/>
            <person name="Gearin G."/>
            <person name="Gellesch M."/>
            <person name="Goldberg J."/>
            <person name="Griggs A."/>
            <person name="Gujja S."/>
            <person name="Heilman E."/>
            <person name="Heiman D."/>
            <person name="Howarth C."/>
            <person name="Larson L."/>
            <person name="Lui A."/>
            <person name="MacDonald P.J.P."/>
            <person name="Mehta T."/>
            <person name="Montmayeur A."/>
            <person name="Murphy C."/>
            <person name="Neiman D."/>
            <person name="Pearson M."/>
            <person name="Priest M."/>
            <person name="Roberts A."/>
            <person name="Saif S."/>
            <person name="Shea T."/>
            <person name="Shenoy N."/>
            <person name="Sisk P."/>
            <person name="Stolte C."/>
            <person name="Sykes S."/>
            <person name="White J."/>
            <person name="Yandava C."/>
            <person name="Nusbaum C."/>
            <person name="Birren B."/>
        </authorList>
    </citation>
    <scope>NUCLEOTIDE SEQUENCE [LARGE SCALE GENOMIC DNA]</scope>
    <source>
        <strain evidence="1 2">WAL-14163</strain>
    </source>
</reference>
<dbReference type="HOGENOM" id="CLU_462878_0_0_9"/>
<evidence type="ECO:0000313" key="2">
    <source>
        <dbReference type="Proteomes" id="UP000002970"/>
    </source>
</evidence>
<proteinExistence type="predicted"/>
<name>E7GSG2_CLOS6</name>
<dbReference type="EMBL" id="ADLQ01000083">
    <property type="protein sequence ID" value="EGA92305.1"/>
    <property type="molecule type" value="Genomic_DNA"/>
</dbReference>
<dbReference type="AlphaFoldDB" id="E7GSG2"/>
<sequence>MKNLKYFPYERNQYFYGKLLSVDDFQTEQKYMNDKRRLINRFLHGCGVVCGLNVVQIDDCTLSLETGLALDFAGREIIVDAPLTRKLSMIEGFDSYTEEDEDSSYLYLCIEYAEKDKEPVYNVTGSASKTTEFNKVAEGYHLYLSNKEPENGNYSNNSYYEAQKVVYWGNGIRISQLFPKYVKSGEEFEFKLIVENMGQKLPVRFSYDLSLDCLSKDDKNWMTLEFDEENYEKARRYEVPFLVRAAAVKNIKGRVQVRKGSFSLSIGGRQIDAQAQCLSKTDIVRDDIGGVISRRYYREAMEEIVKDTYHQSIYLARIGVIKAGTTFVIDGIEQMPFNQYVYNEVLAGVMNRVTEEKIKKLERSVLGPVNSSPGALPDGIRPGQDVPQMATGSVVIDLGIGGTARQKFFSEEITHGLGLGAVHIVLGQSFGLKEDSRIVYGAGDIFDEPEHTVRAELGARADVTEGTFVIGLRLLETTAARQVKIYWMAVKDRKDSLYDREERSLFIKPDMIYLKLRETYYFQPVITGAADQRVRWRIKEAEGGSVDENGMYTAPNIPGIYEVIAESAAYQELQASAFVVVKE</sequence>
<dbReference type="RefSeq" id="WP_003503761.1">
    <property type="nucleotide sequence ID" value="NZ_GL834317.1"/>
</dbReference>
<comment type="caution">
    <text evidence="1">The sequence shown here is derived from an EMBL/GenBank/DDBJ whole genome shotgun (WGS) entry which is preliminary data.</text>
</comment>
<dbReference type="eggNOG" id="COG3210">
    <property type="taxonomic scope" value="Bacteria"/>
</dbReference>
<dbReference type="STRING" id="1512.GCA_900049235_04169"/>
<accession>E7GSG2</accession>
<evidence type="ECO:0000313" key="1">
    <source>
        <dbReference type="EMBL" id="EGA92305.1"/>
    </source>
</evidence>
<gene>
    <name evidence="1" type="ORF">HMPREF9474_03857</name>
</gene>